<feature type="transmembrane region" description="Helical" evidence="1">
    <location>
        <begin position="302"/>
        <end position="324"/>
    </location>
</feature>
<feature type="domain" description="DUF7024" evidence="2">
    <location>
        <begin position="568"/>
        <end position="686"/>
    </location>
</feature>
<feature type="transmembrane region" description="Helical" evidence="1">
    <location>
        <begin position="159"/>
        <end position="189"/>
    </location>
</feature>
<keyword evidence="1" id="KW-0812">Transmembrane</keyword>
<accession>A0A5C7FTN0</accession>
<feature type="transmembrane region" description="Helical" evidence="1">
    <location>
        <begin position="49"/>
        <end position="70"/>
    </location>
</feature>
<name>A0A5C7FTN0_9BURK</name>
<feature type="transmembrane region" description="Helical" evidence="1">
    <location>
        <begin position="12"/>
        <end position="29"/>
    </location>
</feature>
<dbReference type="RefSeq" id="WP_147936145.1">
    <property type="nucleotide sequence ID" value="NZ_VPFD01000021.1"/>
</dbReference>
<sequence>MNALPTAHRRLAWHATFALVLACIAAYLYQRNLGLQPTVFADEWFYSKMARLMPLAEAIVPSYLYLWMFGFSSACGDGFLDCVRVGNLAFYLAAAPFVHAIARRYTNASVALLLAVMSMLTPLNIYTAYFMPEATYYFGFCVLSWIALCGQAWRPALQALAAGAVLGIMSQVKVHALFLLPALCIYLVYASWHRGDAWQAWLPRGLGNAALASILTLCLKFGLGWLLAGDAGLSLLGPFYQGAVNSGSVEARLALLAPAFISARGHLMALTILLGVPLAILLHSLFRRMLRERGADANPLHVYALLMLGAAAGVTVMYTASLAGHDREGVRLHLRYYSFVFPLLWIVAAAAMFERRPALETKPVLRWIIAALLLAVMAFAWIKLPTYWTNHVDGPDIHVVDLGWRYGITVFLLQAAALAAWAARARYGAVLFVVLFLPLLLLVSQVRVGEALARHIPLQAGDTAGRLVHATVPPADRAKVVVVGNDMTQIMRVQFHIDDPDSMPMQIETGTEIPAYQVPVDHKWMVVLGDFALPENVELFHAGNGFKLLRLPEPPPLIGRAELGAPLDPAFIKSVEGLSGIEQTGRWSDSKQVVFHLAQPLPRRFILSFNGRAFGDNANVPFTVRAGNTSREFRIGWHMQPISLTFDTDGGADSITFEVPRPMSPAEMGTPGDERKLGIWITDIALATPHAPAALSGNGAVDARKQAVQ</sequence>
<feature type="transmembrane region" description="Helical" evidence="1">
    <location>
        <begin position="108"/>
        <end position="129"/>
    </location>
</feature>
<feature type="transmembrane region" description="Helical" evidence="1">
    <location>
        <begin position="209"/>
        <end position="228"/>
    </location>
</feature>
<evidence type="ECO:0000313" key="4">
    <source>
        <dbReference type="Proteomes" id="UP000321413"/>
    </source>
</evidence>
<protein>
    <recommendedName>
        <fullName evidence="2">DUF7024 domain-containing protein</fullName>
    </recommendedName>
</protein>
<keyword evidence="4" id="KW-1185">Reference proteome</keyword>
<dbReference type="Pfam" id="PF22895">
    <property type="entry name" value="DUF7024"/>
    <property type="match status" value="1"/>
</dbReference>
<dbReference type="EMBL" id="VPFD01000021">
    <property type="protein sequence ID" value="TXF97911.1"/>
    <property type="molecule type" value="Genomic_DNA"/>
</dbReference>
<keyword evidence="1" id="KW-0472">Membrane</keyword>
<evidence type="ECO:0000256" key="1">
    <source>
        <dbReference type="SAM" id="Phobius"/>
    </source>
</evidence>
<dbReference type="Proteomes" id="UP000321413">
    <property type="component" value="Unassembled WGS sequence"/>
</dbReference>
<evidence type="ECO:0000313" key="3">
    <source>
        <dbReference type="EMBL" id="TXF97911.1"/>
    </source>
</evidence>
<feature type="transmembrane region" description="Helical" evidence="1">
    <location>
        <begin position="82"/>
        <end position="102"/>
    </location>
</feature>
<evidence type="ECO:0000259" key="2">
    <source>
        <dbReference type="Pfam" id="PF22895"/>
    </source>
</evidence>
<feature type="transmembrane region" description="Helical" evidence="1">
    <location>
        <begin position="336"/>
        <end position="353"/>
    </location>
</feature>
<keyword evidence="1" id="KW-1133">Transmembrane helix</keyword>
<gene>
    <name evidence="3" type="ORF">FVD38_18270</name>
</gene>
<feature type="transmembrane region" description="Helical" evidence="1">
    <location>
        <begin position="263"/>
        <end position="282"/>
    </location>
</feature>
<feature type="transmembrane region" description="Helical" evidence="1">
    <location>
        <begin position="429"/>
        <end position="448"/>
    </location>
</feature>
<feature type="transmembrane region" description="Helical" evidence="1">
    <location>
        <begin position="404"/>
        <end position="422"/>
    </location>
</feature>
<comment type="caution">
    <text evidence="3">The sequence shown here is derived from an EMBL/GenBank/DDBJ whole genome shotgun (WGS) entry which is preliminary data.</text>
</comment>
<dbReference type="AlphaFoldDB" id="A0A5C7FTN0"/>
<organism evidence="3 4">
    <name type="scientific">Massilia arenae</name>
    <dbReference type="NCBI Taxonomy" id="2603288"/>
    <lineage>
        <taxon>Bacteria</taxon>
        <taxon>Pseudomonadati</taxon>
        <taxon>Pseudomonadota</taxon>
        <taxon>Betaproteobacteria</taxon>
        <taxon>Burkholderiales</taxon>
        <taxon>Oxalobacteraceae</taxon>
        <taxon>Telluria group</taxon>
        <taxon>Massilia</taxon>
    </lineage>
</organism>
<dbReference type="InterPro" id="IPR054288">
    <property type="entry name" value="DUF7024"/>
</dbReference>
<reference evidence="3 4" key="1">
    <citation type="submission" date="2019-08" db="EMBL/GenBank/DDBJ databases">
        <title>Massilia golmudensis sp. nov., isolated from sand in the Qinghai-Tibetan Plateau.</title>
        <authorList>
            <person name="Zhang B."/>
        </authorList>
    </citation>
    <scope>NUCLEOTIDE SEQUENCE [LARGE SCALE GENOMIC DNA]</scope>
    <source>
        <strain evidence="3 4">GEM5</strain>
    </source>
</reference>
<proteinExistence type="predicted"/>
<feature type="transmembrane region" description="Helical" evidence="1">
    <location>
        <begin position="365"/>
        <end position="384"/>
    </location>
</feature>